<organism evidence="1 2">
    <name type="scientific">Carnegiea gigantea</name>
    <dbReference type="NCBI Taxonomy" id="171969"/>
    <lineage>
        <taxon>Eukaryota</taxon>
        <taxon>Viridiplantae</taxon>
        <taxon>Streptophyta</taxon>
        <taxon>Embryophyta</taxon>
        <taxon>Tracheophyta</taxon>
        <taxon>Spermatophyta</taxon>
        <taxon>Magnoliopsida</taxon>
        <taxon>eudicotyledons</taxon>
        <taxon>Gunneridae</taxon>
        <taxon>Pentapetalae</taxon>
        <taxon>Caryophyllales</taxon>
        <taxon>Cactineae</taxon>
        <taxon>Cactaceae</taxon>
        <taxon>Cactoideae</taxon>
        <taxon>Echinocereeae</taxon>
        <taxon>Carnegiea</taxon>
    </lineage>
</organism>
<name>A0A9Q1QFT8_9CARY</name>
<dbReference type="AlphaFoldDB" id="A0A9Q1QFT8"/>
<dbReference type="EMBL" id="JAKOGI010000202">
    <property type="protein sequence ID" value="KAJ8439996.1"/>
    <property type="molecule type" value="Genomic_DNA"/>
</dbReference>
<accession>A0A9Q1QFT8</accession>
<evidence type="ECO:0000313" key="2">
    <source>
        <dbReference type="Proteomes" id="UP001153076"/>
    </source>
</evidence>
<keyword evidence="2" id="KW-1185">Reference proteome</keyword>
<gene>
    <name evidence="1" type="ORF">Cgig2_022678</name>
</gene>
<comment type="caution">
    <text evidence="1">The sequence shown here is derived from an EMBL/GenBank/DDBJ whole genome shotgun (WGS) entry which is preliminary data.</text>
</comment>
<proteinExistence type="predicted"/>
<reference evidence="1" key="1">
    <citation type="submission" date="2022-04" db="EMBL/GenBank/DDBJ databases">
        <title>Carnegiea gigantea Genome sequencing and assembly v2.</title>
        <authorList>
            <person name="Copetti D."/>
            <person name="Sanderson M.J."/>
            <person name="Burquez A."/>
            <person name="Wojciechowski M.F."/>
        </authorList>
    </citation>
    <scope>NUCLEOTIDE SEQUENCE</scope>
    <source>
        <strain evidence="1">SGP5-SGP5p</strain>
        <tissue evidence="1">Aerial part</tissue>
    </source>
</reference>
<sequence>MECSTPVKFILFYLRELRVVSLGDGISSSSSPVCPDFDLVVVEKCARDYDLFQIPQVVFLTMLLNDAVKLGVLCGWMIGIMESQRVAVEHLPGMGRVPRDEGGVVPWSQDHIRGKVSYPPRPLPKDHWDLCPSFTLTDAKETTCDFDIPEIVQATFYAMVVNNAVELFVVSTDMARALKSTLKGLRWTTFESYLSVNKRALLEAQLLR</sequence>
<protein>
    <submittedName>
        <fullName evidence="1">Uncharacterized protein</fullName>
    </submittedName>
</protein>
<dbReference type="Proteomes" id="UP001153076">
    <property type="component" value="Unassembled WGS sequence"/>
</dbReference>
<evidence type="ECO:0000313" key="1">
    <source>
        <dbReference type="EMBL" id="KAJ8439996.1"/>
    </source>
</evidence>